<dbReference type="Proteomes" id="UP000198654">
    <property type="component" value="Unassembled WGS sequence"/>
</dbReference>
<dbReference type="AlphaFoldDB" id="A0A1G9S220"/>
<organism evidence="1 2">
    <name type="scientific">Modicisalibacter muralis</name>
    <dbReference type="NCBI Taxonomy" id="119000"/>
    <lineage>
        <taxon>Bacteria</taxon>
        <taxon>Pseudomonadati</taxon>
        <taxon>Pseudomonadota</taxon>
        <taxon>Gammaproteobacteria</taxon>
        <taxon>Oceanospirillales</taxon>
        <taxon>Halomonadaceae</taxon>
        <taxon>Modicisalibacter</taxon>
    </lineage>
</organism>
<dbReference type="STRING" id="119000.SAMN05661010_03871"/>
<dbReference type="EMBL" id="FNGI01000018">
    <property type="protein sequence ID" value="SDM29608.1"/>
    <property type="molecule type" value="Genomic_DNA"/>
</dbReference>
<evidence type="ECO:0008006" key="3">
    <source>
        <dbReference type="Google" id="ProtNLM"/>
    </source>
</evidence>
<keyword evidence="2" id="KW-1185">Reference proteome</keyword>
<dbReference type="GO" id="GO:0003824">
    <property type="term" value="F:catalytic activity"/>
    <property type="evidence" value="ECO:0007669"/>
    <property type="project" value="InterPro"/>
</dbReference>
<evidence type="ECO:0000313" key="1">
    <source>
        <dbReference type="EMBL" id="SDM29608.1"/>
    </source>
</evidence>
<accession>A0A1G9S220</accession>
<dbReference type="InterPro" id="IPR036178">
    <property type="entry name" value="Formintransfe-cycloase-like_sf"/>
</dbReference>
<evidence type="ECO:0000313" key="2">
    <source>
        <dbReference type="Proteomes" id="UP000198654"/>
    </source>
</evidence>
<gene>
    <name evidence="1" type="ORF">SAMN05661010_03871</name>
</gene>
<sequence>MSSSTSVWNMTLAAFRDAIEPRSTPGCGAAAAASTGFGLALVLKGLRISESKRRNDEGAALIGRADALLKMLRDDADDREMRWLDRQAGSL</sequence>
<name>A0A1G9S220_9GAMM</name>
<dbReference type="RefSeq" id="WP_139171628.1">
    <property type="nucleotide sequence ID" value="NZ_FNGI01000018.1"/>
</dbReference>
<reference evidence="1 2" key="1">
    <citation type="submission" date="2016-10" db="EMBL/GenBank/DDBJ databases">
        <authorList>
            <person name="de Groot N.N."/>
        </authorList>
    </citation>
    <scope>NUCLEOTIDE SEQUENCE [LARGE SCALE GENOMIC DNA]</scope>
    <source>
        <strain evidence="1 2">DSM 14789</strain>
    </source>
</reference>
<dbReference type="SUPFAM" id="SSF101262">
    <property type="entry name" value="Methenyltetrahydrofolate cyclohydrolase-like"/>
    <property type="match status" value="1"/>
</dbReference>
<dbReference type="Gene3D" id="1.20.120.680">
    <property type="entry name" value="Formiminotetrahydrofolate cyclodeaminase monomer, up-and-down helical bundle"/>
    <property type="match status" value="1"/>
</dbReference>
<proteinExistence type="predicted"/>
<protein>
    <recommendedName>
        <fullName evidence="3">Cyclodeaminase/cyclohydrolase domain-containing protein</fullName>
    </recommendedName>
</protein>
<dbReference type="OrthoDB" id="7030912at2"/>